<keyword evidence="8" id="KW-1185">Reference proteome</keyword>
<comment type="subcellular location">
    <subcellularLocation>
        <location evidence="1">Cell outer membrane</location>
    </subcellularLocation>
</comment>
<feature type="domain" description="RagB/SusD" evidence="6">
    <location>
        <begin position="259"/>
        <end position="532"/>
    </location>
</feature>
<evidence type="ECO:0000256" key="5">
    <source>
        <dbReference type="ARBA" id="ARBA00023237"/>
    </source>
</evidence>
<dbReference type="STRING" id="407022.SAMN05661044_03959"/>
<evidence type="ECO:0000256" key="3">
    <source>
        <dbReference type="ARBA" id="ARBA00022729"/>
    </source>
</evidence>
<dbReference type="Gene3D" id="1.25.40.390">
    <property type="match status" value="1"/>
</dbReference>
<evidence type="ECO:0000313" key="8">
    <source>
        <dbReference type="Proteomes" id="UP000199421"/>
    </source>
</evidence>
<dbReference type="Pfam" id="PF07980">
    <property type="entry name" value="SusD_RagB"/>
    <property type="match status" value="1"/>
</dbReference>
<dbReference type="AlphaFoldDB" id="A0A1H7UUY2"/>
<name>A0A1H7UUY2_OLID1</name>
<dbReference type="InterPro" id="IPR011990">
    <property type="entry name" value="TPR-like_helical_dom_sf"/>
</dbReference>
<evidence type="ECO:0000256" key="1">
    <source>
        <dbReference type="ARBA" id="ARBA00004442"/>
    </source>
</evidence>
<dbReference type="PROSITE" id="PS51257">
    <property type="entry name" value="PROKAR_LIPOPROTEIN"/>
    <property type="match status" value="1"/>
</dbReference>
<keyword evidence="5" id="KW-0998">Cell outer membrane</keyword>
<accession>A0A1H7UUY2</accession>
<proteinExistence type="inferred from homology"/>
<keyword evidence="3" id="KW-0732">Signal</keyword>
<reference evidence="8" key="1">
    <citation type="submission" date="2016-10" db="EMBL/GenBank/DDBJ databases">
        <authorList>
            <person name="Varghese N."/>
            <person name="Submissions S."/>
        </authorList>
    </citation>
    <scope>NUCLEOTIDE SEQUENCE [LARGE SCALE GENOMIC DNA]</scope>
    <source>
        <strain evidence="8">DSM 18733</strain>
    </source>
</reference>
<evidence type="ECO:0000256" key="4">
    <source>
        <dbReference type="ARBA" id="ARBA00023136"/>
    </source>
</evidence>
<comment type="similarity">
    <text evidence="2">Belongs to the SusD family.</text>
</comment>
<evidence type="ECO:0000259" key="6">
    <source>
        <dbReference type="Pfam" id="PF07980"/>
    </source>
</evidence>
<dbReference type="GO" id="GO:0009279">
    <property type="term" value="C:cell outer membrane"/>
    <property type="evidence" value="ECO:0007669"/>
    <property type="project" value="UniProtKB-SubCell"/>
</dbReference>
<dbReference type="Proteomes" id="UP000199421">
    <property type="component" value="Unassembled WGS sequence"/>
</dbReference>
<gene>
    <name evidence="7" type="ORF">SAMN05661044_03959</name>
</gene>
<organism evidence="7 8">
    <name type="scientific">Olivibacter domesticus</name>
    <name type="common">Pseudosphingobacterium domesticum</name>
    <dbReference type="NCBI Taxonomy" id="407022"/>
    <lineage>
        <taxon>Bacteria</taxon>
        <taxon>Pseudomonadati</taxon>
        <taxon>Bacteroidota</taxon>
        <taxon>Sphingobacteriia</taxon>
        <taxon>Sphingobacteriales</taxon>
        <taxon>Sphingobacteriaceae</taxon>
        <taxon>Olivibacter</taxon>
    </lineage>
</organism>
<sequence length="532" mass="61788">MKAKIIILIMLAQTLMGCEKFLDKTDPTATTFQEFFVDEDDLRRVVYSAYLDVFTNRTDRRLLFYMKDARTDNAYSRSEGDHHQRIANGTFNSNTRAFEYYWTLYMKHIGRINTYLANIQVPYVEDEAVRERYKAILEGLRVWLYFEVTMRWGDIPFVLVPSTIEEANVAPTPQAQVLENLFSMAADIAERLPADQYTTNKYMFNKYSFKALVMRYALFTGRYELAAQLAKEIMDSGKYQLYGNYGDLFQYKGDQINKEFIIHMDRESVGNGTTLSFRDLGPHFRTGDGQSYAVPLKSLVDTYWTLQGRPIDQCPLHTKEEYELNPSLNRDPRYAASIMGPGDTFYGEKIDIYTSGNPMYYENQRASKSGYWFRKLVPEDDAFREGTLTYGLLRYAEVLLTYAEAKMMLGEVDELAKSCINQVRARAGLDMSIADVTLPAYSAYTQDQWITLLRNERRIEFAGEGLRYEDILRWRLAEQVMNQPALGHTRMVNGNKVSLKIEDRSFAPNNYLWPFHQTVLRVEPHLKQNPGY</sequence>
<evidence type="ECO:0000313" key="7">
    <source>
        <dbReference type="EMBL" id="SEM00772.1"/>
    </source>
</evidence>
<keyword evidence="4" id="KW-0472">Membrane</keyword>
<dbReference type="InterPro" id="IPR012944">
    <property type="entry name" value="SusD_RagB_dom"/>
</dbReference>
<dbReference type="EMBL" id="FOAF01000006">
    <property type="protein sequence ID" value="SEM00772.1"/>
    <property type="molecule type" value="Genomic_DNA"/>
</dbReference>
<evidence type="ECO:0000256" key="2">
    <source>
        <dbReference type="ARBA" id="ARBA00006275"/>
    </source>
</evidence>
<dbReference type="RefSeq" id="WP_238383828.1">
    <property type="nucleotide sequence ID" value="NZ_FOAF01000006.1"/>
</dbReference>
<dbReference type="SUPFAM" id="SSF48452">
    <property type="entry name" value="TPR-like"/>
    <property type="match status" value="1"/>
</dbReference>
<protein>
    <submittedName>
        <fullName evidence="7">Starch-binding associating with outer membrane</fullName>
    </submittedName>
</protein>